<proteinExistence type="inferred from homology"/>
<keyword evidence="4" id="KW-0804">Transcription</keyword>
<dbReference type="Gene3D" id="1.10.10.10">
    <property type="entry name" value="Winged helix-like DNA-binding domain superfamily/Winged helix DNA-binding domain"/>
    <property type="match status" value="1"/>
</dbReference>
<dbReference type="CDD" id="cd06171">
    <property type="entry name" value="Sigma70_r4"/>
    <property type="match status" value="1"/>
</dbReference>
<dbReference type="SUPFAM" id="SSF88946">
    <property type="entry name" value="Sigma2 domain of RNA polymerase sigma factors"/>
    <property type="match status" value="1"/>
</dbReference>
<dbReference type="InterPro" id="IPR014284">
    <property type="entry name" value="RNA_pol_sigma-70_dom"/>
</dbReference>
<dbReference type="PANTHER" id="PTHR43133">
    <property type="entry name" value="RNA POLYMERASE ECF-TYPE SIGMA FACTO"/>
    <property type="match status" value="1"/>
</dbReference>
<dbReference type="PANTHER" id="PTHR43133:SF51">
    <property type="entry name" value="RNA POLYMERASE SIGMA FACTOR"/>
    <property type="match status" value="1"/>
</dbReference>
<dbReference type="EMBL" id="LBTR01000053">
    <property type="protein sequence ID" value="KKQ43156.1"/>
    <property type="molecule type" value="Genomic_DNA"/>
</dbReference>
<accession>A0A0G0KRC8</accession>
<feature type="domain" description="RNA polymerase sigma-70 region 2" evidence="5">
    <location>
        <begin position="36"/>
        <end position="101"/>
    </location>
</feature>
<dbReference type="InterPro" id="IPR013324">
    <property type="entry name" value="RNA_pol_sigma_r3/r4-like"/>
</dbReference>
<dbReference type="GO" id="GO:0016987">
    <property type="term" value="F:sigma factor activity"/>
    <property type="evidence" value="ECO:0007669"/>
    <property type="project" value="UniProtKB-KW"/>
</dbReference>
<dbReference type="InterPro" id="IPR036388">
    <property type="entry name" value="WH-like_DNA-bd_sf"/>
</dbReference>
<dbReference type="Pfam" id="PF04542">
    <property type="entry name" value="Sigma70_r2"/>
    <property type="match status" value="1"/>
</dbReference>
<feature type="non-terminal residue" evidence="7">
    <location>
        <position position="1"/>
    </location>
</feature>
<feature type="domain" description="RNA polymerase sigma factor 70 region 4 type 2" evidence="6">
    <location>
        <begin position="132"/>
        <end position="181"/>
    </location>
</feature>
<comment type="caution">
    <text evidence="7">The sequence shown here is derived from an EMBL/GenBank/DDBJ whole genome shotgun (WGS) entry which is preliminary data.</text>
</comment>
<dbReference type="GO" id="GO:0006352">
    <property type="term" value="P:DNA-templated transcription initiation"/>
    <property type="evidence" value="ECO:0007669"/>
    <property type="project" value="InterPro"/>
</dbReference>
<organism evidence="7 8">
    <name type="scientific">Candidatus Woesebacteria bacterium GW2011_GWA1_37_8</name>
    <dbReference type="NCBI Taxonomy" id="1618546"/>
    <lineage>
        <taxon>Bacteria</taxon>
        <taxon>Candidatus Woeseibacteriota</taxon>
    </lineage>
</organism>
<evidence type="ECO:0000256" key="2">
    <source>
        <dbReference type="ARBA" id="ARBA00023015"/>
    </source>
</evidence>
<evidence type="ECO:0000256" key="3">
    <source>
        <dbReference type="ARBA" id="ARBA00023082"/>
    </source>
</evidence>
<evidence type="ECO:0000313" key="8">
    <source>
        <dbReference type="Proteomes" id="UP000034603"/>
    </source>
</evidence>
<dbReference type="SUPFAM" id="SSF88659">
    <property type="entry name" value="Sigma3 and sigma4 domains of RNA polymerase sigma factors"/>
    <property type="match status" value="1"/>
</dbReference>
<evidence type="ECO:0000256" key="4">
    <source>
        <dbReference type="ARBA" id="ARBA00023163"/>
    </source>
</evidence>
<dbReference type="Proteomes" id="UP000034603">
    <property type="component" value="Unassembled WGS sequence"/>
</dbReference>
<dbReference type="GO" id="GO:0003677">
    <property type="term" value="F:DNA binding"/>
    <property type="evidence" value="ECO:0007669"/>
    <property type="project" value="InterPro"/>
</dbReference>
<dbReference type="InterPro" id="IPR013325">
    <property type="entry name" value="RNA_pol_sigma_r2"/>
</dbReference>
<protein>
    <submittedName>
        <fullName evidence="7">RNA polymerase, sigma-24 subunit, ECF subfamily</fullName>
    </submittedName>
</protein>
<evidence type="ECO:0000259" key="6">
    <source>
        <dbReference type="Pfam" id="PF08281"/>
    </source>
</evidence>
<keyword evidence="2" id="KW-0805">Transcription regulation</keyword>
<dbReference type="AlphaFoldDB" id="A0A0G0KRC8"/>
<dbReference type="InterPro" id="IPR039425">
    <property type="entry name" value="RNA_pol_sigma-70-like"/>
</dbReference>
<gene>
    <name evidence="7" type="ORF">US62_C0053G0007</name>
</gene>
<evidence type="ECO:0000313" key="7">
    <source>
        <dbReference type="EMBL" id="KKQ43156.1"/>
    </source>
</evidence>
<evidence type="ECO:0000256" key="1">
    <source>
        <dbReference type="ARBA" id="ARBA00010641"/>
    </source>
</evidence>
<comment type="similarity">
    <text evidence="1">Belongs to the sigma-70 factor family. ECF subfamily.</text>
</comment>
<dbReference type="InterPro" id="IPR013249">
    <property type="entry name" value="RNA_pol_sigma70_r4_t2"/>
</dbReference>
<sequence>ILDSITICDMSELSKLTDEKLVELVRNKDRELYSEIIRRYQNKLMRYSRYLINDEDKAADVVQETFIKAFINLNGFDTKKKFSSWLYRISHNEAMNAVKKYHKEAPLDLDFDIPSTDDVEGEFDKKEIVQKAHSCLDLMPIMYSEPLALYYLDEKSYEEISDILRIPIGTVGTRINRARALMKKVCQK</sequence>
<name>A0A0G0KRC8_9BACT</name>
<dbReference type="InterPro" id="IPR007627">
    <property type="entry name" value="RNA_pol_sigma70_r2"/>
</dbReference>
<dbReference type="Gene3D" id="1.10.1740.10">
    <property type="match status" value="1"/>
</dbReference>
<evidence type="ECO:0000259" key="5">
    <source>
        <dbReference type="Pfam" id="PF04542"/>
    </source>
</evidence>
<reference evidence="7 8" key="1">
    <citation type="journal article" date="2015" name="Nature">
        <title>rRNA introns, odd ribosomes, and small enigmatic genomes across a large radiation of phyla.</title>
        <authorList>
            <person name="Brown C.T."/>
            <person name="Hug L.A."/>
            <person name="Thomas B.C."/>
            <person name="Sharon I."/>
            <person name="Castelle C.J."/>
            <person name="Singh A."/>
            <person name="Wilkins M.J."/>
            <person name="Williams K.H."/>
            <person name="Banfield J.F."/>
        </authorList>
    </citation>
    <scope>NUCLEOTIDE SEQUENCE [LARGE SCALE GENOMIC DNA]</scope>
</reference>
<dbReference type="Pfam" id="PF08281">
    <property type="entry name" value="Sigma70_r4_2"/>
    <property type="match status" value="1"/>
</dbReference>
<dbReference type="NCBIfam" id="TIGR02937">
    <property type="entry name" value="sigma70-ECF"/>
    <property type="match status" value="1"/>
</dbReference>
<keyword evidence="3" id="KW-0731">Sigma factor</keyword>